<feature type="region of interest" description="Disordered" evidence="1">
    <location>
        <begin position="299"/>
        <end position="322"/>
    </location>
</feature>
<accession>A0AAP4BZP1</accession>
<dbReference type="CDD" id="cd06127">
    <property type="entry name" value="DEDDh"/>
    <property type="match status" value="1"/>
</dbReference>
<dbReference type="InterPro" id="IPR012337">
    <property type="entry name" value="RNaseH-like_sf"/>
</dbReference>
<dbReference type="AlphaFoldDB" id="A0AAP4BZP1"/>
<feature type="region of interest" description="Disordered" evidence="1">
    <location>
        <begin position="246"/>
        <end position="266"/>
    </location>
</feature>
<sequence>MNNTPGPSPRSPQAPSPATMASQHAARTHAQASPHSAADSTNPAQPETKAAAQQRKPGPNSQSESSTSVPNSTGMAKPGPRRPRPRRAVRPSGGPATPKTPAGPTASSAPTESTGSTSASSADNAAQKQPEKAETVTKHPYVALTLQTTGIHPSTGRIVTIDAVAFDNAGDIGQRFHAVLKPDIDAGPHHLHGLTVADIEQAPAFSRILKSLDKLIDGRTLVVHDIPYTWGFIVAEARRAMMTAARQNRARNRGRNKGKRRRQKVGHMPAPVRIIDTLATSYAQGVRSNDVRLRGVAKQNGLAADPKATVERARRPEQETSREETELLIQLYQHQQRGPVRSYAPDDVRADRFGLQRSHVRVDAAEAPVQHHNPGKYEPGKELRRGMEIVVAPEILEDPDTIISALMREELNYSEKLTREASLVVCNVTTDLVGKAMHAQRKGIPLMSDAAFLDALTRIEEPTTARRQPPQKSGGNNQSKSQKRRRRRGGRGRGRRNSGGSAPKNNA</sequence>
<name>A0AAP4BZP1_9CORY</name>
<evidence type="ECO:0000256" key="1">
    <source>
        <dbReference type="SAM" id="MobiDB-lite"/>
    </source>
</evidence>
<dbReference type="Proteomes" id="UP001230317">
    <property type="component" value="Unassembled WGS sequence"/>
</dbReference>
<feature type="compositionally biased region" description="Polar residues" evidence="1">
    <location>
        <begin position="470"/>
        <end position="480"/>
    </location>
</feature>
<feature type="compositionally biased region" description="Low complexity" evidence="1">
    <location>
        <begin position="90"/>
        <end position="122"/>
    </location>
</feature>
<feature type="compositionally biased region" description="Polar residues" evidence="1">
    <location>
        <begin position="498"/>
        <end position="507"/>
    </location>
</feature>
<feature type="region of interest" description="Disordered" evidence="1">
    <location>
        <begin position="462"/>
        <end position="507"/>
    </location>
</feature>
<dbReference type="InterPro" id="IPR013520">
    <property type="entry name" value="Ribonucl_H"/>
</dbReference>
<feature type="domain" description="Exonuclease" evidence="2">
    <location>
        <begin position="140"/>
        <end position="341"/>
    </location>
</feature>
<feature type="compositionally biased region" description="Basic residues" evidence="1">
    <location>
        <begin position="79"/>
        <end position="89"/>
    </location>
</feature>
<feature type="compositionally biased region" description="Polar residues" evidence="1">
    <location>
        <begin position="59"/>
        <end position="74"/>
    </location>
</feature>
<dbReference type="SUPFAM" id="SSF53098">
    <property type="entry name" value="Ribonuclease H-like"/>
    <property type="match status" value="1"/>
</dbReference>
<proteinExistence type="predicted"/>
<organism evidence="3 4">
    <name type="scientific">Corynebacterium accolens</name>
    <dbReference type="NCBI Taxonomy" id="38284"/>
    <lineage>
        <taxon>Bacteria</taxon>
        <taxon>Bacillati</taxon>
        <taxon>Actinomycetota</taxon>
        <taxon>Actinomycetes</taxon>
        <taxon>Mycobacteriales</taxon>
        <taxon>Corynebacteriaceae</taxon>
        <taxon>Corynebacterium</taxon>
    </lineage>
</organism>
<dbReference type="InterPro" id="IPR036397">
    <property type="entry name" value="RNaseH_sf"/>
</dbReference>
<keyword evidence="3" id="KW-0269">Exonuclease</keyword>
<keyword evidence="3" id="KW-0540">Nuclease</keyword>
<feature type="compositionally biased region" description="Basic residues" evidence="1">
    <location>
        <begin position="481"/>
        <end position="496"/>
    </location>
</feature>
<dbReference type="GO" id="GO:0003676">
    <property type="term" value="F:nucleic acid binding"/>
    <property type="evidence" value="ECO:0007669"/>
    <property type="project" value="InterPro"/>
</dbReference>
<feature type="compositionally biased region" description="Basic residues" evidence="1">
    <location>
        <begin position="248"/>
        <end position="265"/>
    </location>
</feature>
<dbReference type="Gene3D" id="3.30.420.10">
    <property type="entry name" value="Ribonuclease H-like superfamily/Ribonuclease H"/>
    <property type="match status" value="1"/>
</dbReference>
<feature type="compositionally biased region" description="Basic and acidic residues" evidence="1">
    <location>
        <begin position="308"/>
        <end position="322"/>
    </location>
</feature>
<evidence type="ECO:0000259" key="2">
    <source>
        <dbReference type="SMART" id="SM00479"/>
    </source>
</evidence>
<evidence type="ECO:0000313" key="3">
    <source>
        <dbReference type="EMBL" id="MDK4335307.1"/>
    </source>
</evidence>
<dbReference type="GO" id="GO:0004527">
    <property type="term" value="F:exonuclease activity"/>
    <property type="evidence" value="ECO:0007669"/>
    <property type="project" value="UniProtKB-KW"/>
</dbReference>
<feature type="compositionally biased region" description="Polar residues" evidence="1">
    <location>
        <begin position="30"/>
        <end position="45"/>
    </location>
</feature>
<feature type="region of interest" description="Disordered" evidence="1">
    <location>
        <begin position="1"/>
        <end position="136"/>
    </location>
</feature>
<dbReference type="SMART" id="SM00479">
    <property type="entry name" value="EXOIII"/>
    <property type="match status" value="1"/>
</dbReference>
<protein>
    <submittedName>
        <fullName evidence="3">Exonuclease domain-containing protein</fullName>
    </submittedName>
</protein>
<keyword evidence="3" id="KW-0378">Hydrolase</keyword>
<feature type="compositionally biased region" description="Pro residues" evidence="1">
    <location>
        <begin position="1"/>
        <end position="15"/>
    </location>
</feature>
<gene>
    <name evidence="3" type="ORF">QPX58_07790</name>
</gene>
<reference evidence="3" key="1">
    <citation type="submission" date="2023-05" db="EMBL/GenBank/DDBJ databases">
        <title>Metabolic capabilities are highly conserved among human nasal-associated Corynebacterium species in pangenomic analyses.</title>
        <authorList>
            <person name="Tran T.H."/>
            <person name="Roberts A.Q."/>
            <person name="Escapa I.F."/>
            <person name="Gao W."/>
            <person name="Conlan S."/>
            <person name="Kong H."/>
            <person name="Segre J.A."/>
            <person name="Kelly M.S."/>
            <person name="Lemon K.P."/>
        </authorList>
    </citation>
    <scope>NUCLEOTIDE SEQUENCE</scope>
    <source>
        <strain evidence="3">KPL2618</strain>
    </source>
</reference>
<dbReference type="Pfam" id="PF00929">
    <property type="entry name" value="RNase_T"/>
    <property type="match status" value="1"/>
</dbReference>
<evidence type="ECO:0000313" key="4">
    <source>
        <dbReference type="Proteomes" id="UP001230317"/>
    </source>
</evidence>
<comment type="caution">
    <text evidence="3">The sequence shown here is derived from an EMBL/GenBank/DDBJ whole genome shotgun (WGS) entry which is preliminary data.</text>
</comment>
<dbReference type="EMBL" id="JASNVU010000009">
    <property type="protein sequence ID" value="MDK4335307.1"/>
    <property type="molecule type" value="Genomic_DNA"/>
</dbReference>